<dbReference type="AlphaFoldDB" id="A0A0F9IW55"/>
<gene>
    <name evidence="1" type="ORF">LCGC14_1529770</name>
</gene>
<dbReference type="EMBL" id="LAZR01011447">
    <property type="protein sequence ID" value="KKM61634.1"/>
    <property type="molecule type" value="Genomic_DNA"/>
</dbReference>
<name>A0A0F9IW55_9ZZZZ</name>
<proteinExistence type="predicted"/>
<organism evidence="1">
    <name type="scientific">marine sediment metagenome</name>
    <dbReference type="NCBI Taxonomy" id="412755"/>
    <lineage>
        <taxon>unclassified sequences</taxon>
        <taxon>metagenomes</taxon>
        <taxon>ecological metagenomes</taxon>
    </lineage>
</organism>
<sequence length="423" mass="45649">MARRWRWFCGWEHGGLRRLGSPEAVPQQGTTEADTWDAPTDIAFDLTAVRTGKYAWKSAGGGLGTPADTTGDVEARAQQWLYACGGFALRSFNIPANLSVGDAYAIARVSKKFNTGANKYLAICIQITNLTGPKFKFRVARMNSDGMLDALLGTQGSTEFGLGTTFRWVVLEMDTTNNNYRLLVDGSEEIGSTAYKPVLNNVDEEPYMMHDDRLVSDGKAVEAGLRVSYDDFGTCDDSAQSPPGTTTEVELYQPNGVVQDAWPSAKYCDVDDENDADLPDTDDVDTNKITPTVVNQQQTFTFPDNAGGTIEAVRIVYGGETTIDGKEHDILAITDGVSLTKYSGPQKGGGDGYWWGKNLSLTPEGDAWTTGLFNQLEAGLEAGDLDSVGEFYIMVIGTSLTRPSATASGACAAVGRRRLAQVI</sequence>
<reference evidence="1" key="1">
    <citation type="journal article" date="2015" name="Nature">
        <title>Complex archaea that bridge the gap between prokaryotes and eukaryotes.</title>
        <authorList>
            <person name="Spang A."/>
            <person name="Saw J.H."/>
            <person name="Jorgensen S.L."/>
            <person name="Zaremba-Niedzwiedzka K."/>
            <person name="Martijn J."/>
            <person name="Lind A.E."/>
            <person name="van Eijk R."/>
            <person name="Schleper C."/>
            <person name="Guy L."/>
            <person name="Ettema T.J."/>
        </authorList>
    </citation>
    <scope>NUCLEOTIDE SEQUENCE</scope>
</reference>
<evidence type="ECO:0000313" key="1">
    <source>
        <dbReference type="EMBL" id="KKM61634.1"/>
    </source>
</evidence>
<protein>
    <submittedName>
        <fullName evidence="1">Uncharacterized protein</fullName>
    </submittedName>
</protein>
<accession>A0A0F9IW55</accession>
<comment type="caution">
    <text evidence="1">The sequence shown here is derived from an EMBL/GenBank/DDBJ whole genome shotgun (WGS) entry which is preliminary data.</text>
</comment>